<reference evidence="2" key="1">
    <citation type="submission" date="2023-07" db="EMBL/GenBank/DDBJ databases">
        <title>draft genome sequence of fig (Ficus carica).</title>
        <authorList>
            <person name="Takahashi T."/>
            <person name="Nishimura K."/>
        </authorList>
    </citation>
    <scope>NUCLEOTIDE SEQUENCE</scope>
</reference>
<proteinExistence type="predicted"/>
<comment type="caution">
    <text evidence="2">The sequence shown here is derived from an EMBL/GenBank/DDBJ whole genome shotgun (WGS) entry which is preliminary data.</text>
</comment>
<sequence>MKTLGTIDLHGYSGFRKQTSTVAVSSASPSRDSSLRLKCRAKISSVPVGTQPPRTPSLSAAARSSSLSSPTRRFHELITPPLRILFS</sequence>
<protein>
    <submittedName>
        <fullName evidence="2">Uncharacterized protein</fullName>
    </submittedName>
</protein>
<dbReference type="Proteomes" id="UP001187192">
    <property type="component" value="Unassembled WGS sequence"/>
</dbReference>
<dbReference type="EMBL" id="BTGU01000023">
    <property type="protein sequence ID" value="GMN46667.1"/>
    <property type="molecule type" value="Genomic_DNA"/>
</dbReference>
<keyword evidence="3" id="KW-1185">Reference proteome</keyword>
<dbReference type="AlphaFoldDB" id="A0AA88A579"/>
<feature type="compositionally biased region" description="Low complexity" evidence="1">
    <location>
        <begin position="56"/>
        <end position="71"/>
    </location>
</feature>
<organism evidence="2 3">
    <name type="scientific">Ficus carica</name>
    <name type="common">Common fig</name>
    <dbReference type="NCBI Taxonomy" id="3494"/>
    <lineage>
        <taxon>Eukaryota</taxon>
        <taxon>Viridiplantae</taxon>
        <taxon>Streptophyta</taxon>
        <taxon>Embryophyta</taxon>
        <taxon>Tracheophyta</taxon>
        <taxon>Spermatophyta</taxon>
        <taxon>Magnoliopsida</taxon>
        <taxon>eudicotyledons</taxon>
        <taxon>Gunneridae</taxon>
        <taxon>Pentapetalae</taxon>
        <taxon>rosids</taxon>
        <taxon>fabids</taxon>
        <taxon>Rosales</taxon>
        <taxon>Moraceae</taxon>
        <taxon>Ficeae</taxon>
        <taxon>Ficus</taxon>
    </lineage>
</organism>
<feature type="region of interest" description="Disordered" evidence="1">
    <location>
        <begin position="46"/>
        <end position="72"/>
    </location>
</feature>
<evidence type="ECO:0000256" key="1">
    <source>
        <dbReference type="SAM" id="MobiDB-lite"/>
    </source>
</evidence>
<name>A0AA88A579_FICCA</name>
<dbReference type="Gramene" id="FCD_00009347-RA">
    <property type="protein sequence ID" value="FCD_00009347-RA:cds"/>
    <property type="gene ID" value="FCD_00009347"/>
</dbReference>
<evidence type="ECO:0000313" key="3">
    <source>
        <dbReference type="Proteomes" id="UP001187192"/>
    </source>
</evidence>
<accession>A0AA88A579</accession>
<evidence type="ECO:0000313" key="2">
    <source>
        <dbReference type="EMBL" id="GMN46667.1"/>
    </source>
</evidence>
<gene>
    <name evidence="2" type="ORF">TIFTF001_015848</name>
</gene>